<dbReference type="GO" id="GO:0015627">
    <property type="term" value="C:type II protein secretion system complex"/>
    <property type="evidence" value="ECO:0007669"/>
    <property type="project" value="TreeGrafter"/>
</dbReference>
<evidence type="ECO:0000256" key="2">
    <source>
        <dbReference type="ARBA" id="ARBA00022729"/>
    </source>
</evidence>
<dbReference type="GO" id="GO:0009306">
    <property type="term" value="P:protein secretion"/>
    <property type="evidence" value="ECO:0007669"/>
    <property type="project" value="InterPro"/>
</dbReference>
<keyword evidence="2" id="KW-0732">Signal</keyword>
<dbReference type="PANTHER" id="PTHR30332:SF24">
    <property type="entry name" value="SECRETIN GSPD-RELATED"/>
    <property type="match status" value="1"/>
</dbReference>
<evidence type="ECO:0000313" key="6">
    <source>
        <dbReference type="EMBL" id="TMI70380.1"/>
    </source>
</evidence>
<evidence type="ECO:0000256" key="1">
    <source>
        <dbReference type="ARBA" id="ARBA00004370"/>
    </source>
</evidence>
<feature type="domain" description="Type II/III secretion system secretin-like" evidence="5">
    <location>
        <begin position="12"/>
        <end position="125"/>
    </location>
</feature>
<feature type="non-terminal residue" evidence="6">
    <location>
        <position position="127"/>
    </location>
</feature>
<sequence>MLNKNTEAFLGALATKGRVRTLATPKLLALENQEAKAVIGNSTGFKVTTTINLVTTETIQFLESGVILKVTPSVDQRGRVLMKVHPEVSSASLSDGIPSKKSTEVTTELLCEDGQSIFIGGLIKSGS</sequence>
<dbReference type="EMBL" id="VBAP01000145">
    <property type="protein sequence ID" value="TMI70380.1"/>
    <property type="molecule type" value="Genomic_DNA"/>
</dbReference>
<dbReference type="GO" id="GO:0016020">
    <property type="term" value="C:membrane"/>
    <property type="evidence" value="ECO:0007669"/>
    <property type="project" value="UniProtKB-SubCell"/>
</dbReference>
<dbReference type="InterPro" id="IPR004846">
    <property type="entry name" value="T2SS/T3SS_dom"/>
</dbReference>
<evidence type="ECO:0000256" key="3">
    <source>
        <dbReference type="ARBA" id="ARBA00023136"/>
    </source>
</evidence>
<comment type="caution">
    <text evidence="6">The sequence shown here is derived from an EMBL/GenBank/DDBJ whole genome shotgun (WGS) entry which is preliminary data.</text>
</comment>
<proteinExistence type="inferred from homology"/>
<comment type="subcellular location">
    <subcellularLocation>
        <location evidence="1">Membrane</location>
    </subcellularLocation>
</comment>
<keyword evidence="3" id="KW-0472">Membrane</keyword>
<organism evidence="6 7">
    <name type="scientific">Candidatus Segetimicrobium genomatis</name>
    <dbReference type="NCBI Taxonomy" id="2569760"/>
    <lineage>
        <taxon>Bacteria</taxon>
        <taxon>Bacillati</taxon>
        <taxon>Candidatus Sysuimicrobiota</taxon>
        <taxon>Candidatus Sysuimicrobiia</taxon>
        <taxon>Candidatus Sysuimicrobiales</taxon>
        <taxon>Candidatus Segetimicrobiaceae</taxon>
        <taxon>Candidatus Segetimicrobium</taxon>
    </lineage>
</organism>
<evidence type="ECO:0000256" key="4">
    <source>
        <dbReference type="RuleBase" id="RU004003"/>
    </source>
</evidence>
<name>A0A537IGK6_9BACT</name>
<accession>A0A537IGK6</accession>
<dbReference type="Proteomes" id="UP000318834">
    <property type="component" value="Unassembled WGS sequence"/>
</dbReference>
<comment type="similarity">
    <text evidence="4">Belongs to the bacterial secretin family.</text>
</comment>
<evidence type="ECO:0000313" key="7">
    <source>
        <dbReference type="Proteomes" id="UP000318834"/>
    </source>
</evidence>
<protein>
    <submittedName>
        <fullName evidence="6">Type II and III secretion system protein</fullName>
    </submittedName>
</protein>
<evidence type="ECO:0000259" key="5">
    <source>
        <dbReference type="Pfam" id="PF00263"/>
    </source>
</evidence>
<reference evidence="6 7" key="1">
    <citation type="journal article" date="2019" name="Nat. Microbiol.">
        <title>Mediterranean grassland soil C-N compound turnover is dependent on rainfall and depth, and is mediated by genomically divergent microorganisms.</title>
        <authorList>
            <person name="Diamond S."/>
            <person name="Andeer P.F."/>
            <person name="Li Z."/>
            <person name="Crits-Christoph A."/>
            <person name="Burstein D."/>
            <person name="Anantharaman K."/>
            <person name="Lane K.R."/>
            <person name="Thomas B.C."/>
            <person name="Pan C."/>
            <person name="Northen T.R."/>
            <person name="Banfield J.F."/>
        </authorList>
    </citation>
    <scope>NUCLEOTIDE SEQUENCE [LARGE SCALE GENOMIC DNA]</scope>
    <source>
        <strain evidence="6">NP_8</strain>
    </source>
</reference>
<dbReference type="PANTHER" id="PTHR30332">
    <property type="entry name" value="PROBABLE GENERAL SECRETION PATHWAY PROTEIN D"/>
    <property type="match status" value="1"/>
</dbReference>
<dbReference type="AlphaFoldDB" id="A0A537IGK6"/>
<dbReference type="InterPro" id="IPR050810">
    <property type="entry name" value="Bact_Secretion_Sys_Channel"/>
</dbReference>
<gene>
    <name evidence="6" type="ORF">E6H05_13660</name>
</gene>
<dbReference type="Pfam" id="PF00263">
    <property type="entry name" value="Secretin"/>
    <property type="match status" value="1"/>
</dbReference>